<dbReference type="GO" id="GO:0000160">
    <property type="term" value="P:phosphorelay signal transduction system"/>
    <property type="evidence" value="ECO:0007669"/>
    <property type="project" value="InterPro"/>
</dbReference>
<dbReference type="PANTHER" id="PTHR44591:SF3">
    <property type="entry name" value="RESPONSE REGULATORY DOMAIN-CONTAINING PROTEIN"/>
    <property type="match status" value="1"/>
</dbReference>
<dbReference type="SUPFAM" id="SSF52172">
    <property type="entry name" value="CheY-like"/>
    <property type="match status" value="1"/>
</dbReference>
<dbReference type="SMART" id="SM00448">
    <property type="entry name" value="REC"/>
    <property type="match status" value="1"/>
</dbReference>
<proteinExistence type="predicted"/>
<dbReference type="Pfam" id="PF00072">
    <property type="entry name" value="Response_reg"/>
    <property type="match status" value="1"/>
</dbReference>
<evidence type="ECO:0000259" key="4">
    <source>
        <dbReference type="PROSITE" id="PS50110"/>
    </source>
</evidence>
<evidence type="ECO:0000256" key="2">
    <source>
        <dbReference type="PROSITE-ProRule" id="PRU00169"/>
    </source>
</evidence>
<dbReference type="Gene3D" id="3.40.50.2300">
    <property type="match status" value="1"/>
</dbReference>
<organism evidence="5 6">
    <name type="scientific">Candidatus Sulfuritelmatomonas gaucii</name>
    <dbReference type="NCBI Taxonomy" id="2043161"/>
    <lineage>
        <taxon>Bacteria</taxon>
        <taxon>Pseudomonadati</taxon>
        <taxon>Acidobacteriota</taxon>
        <taxon>Terriglobia</taxon>
        <taxon>Terriglobales</taxon>
        <taxon>Acidobacteriaceae</taxon>
        <taxon>Candidatus Sulfuritelmatomonas</taxon>
    </lineage>
</organism>
<feature type="region of interest" description="Disordered" evidence="3">
    <location>
        <begin position="123"/>
        <end position="176"/>
    </location>
</feature>
<dbReference type="OrthoDB" id="119092at2"/>
<dbReference type="AlphaFoldDB" id="A0A2N9LUG8"/>
<accession>A0A2N9LUG8</accession>
<evidence type="ECO:0000256" key="1">
    <source>
        <dbReference type="ARBA" id="ARBA00022553"/>
    </source>
</evidence>
<dbReference type="EMBL" id="OKRB01000115">
    <property type="protein sequence ID" value="SPE26880.1"/>
    <property type="molecule type" value="Genomic_DNA"/>
</dbReference>
<dbReference type="InterPro" id="IPR001789">
    <property type="entry name" value="Sig_transdc_resp-reg_receiver"/>
</dbReference>
<dbReference type="PROSITE" id="PS50110">
    <property type="entry name" value="RESPONSE_REGULATORY"/>
    <property type="match status" value="1"/>
</dbReference>
<protein>
    <recommendedName>
        <fullName evidence="4">Response regulatory domain-containing protein</fullName>
    </recommendedName>
</protein>
<gene>
    <name evidence="5" type="ORF">SBA5_560046</name>
</gene>
<keyword evidence="1 2" id="KW-0597">Phosphoprotein</keyword>
<dbReference type="InterPro" id="IPR011006">
    <property type="entry name" value="CheY-like_superfamily"/>
</dbReference>
<evidence type="ECO:0000313" key="6">
    <source>
        <dbReference type="Proteomes" id="UP000239735"/>
    </source>
</evidence>
<sequence length="176" mass="18607">MTATDQPRRILVLDDAPAVAESLALILSRAGFGVKVAHSAEDAIQLMTNWEPNVAFVDVMLPGINGIEFSDELERKYPQCEIALMSGHPGAGDLMENARQEGRELSVLPKPFEPDRFIAIARGDETASGENEELGDTAALPLGRETPTAGADEESAKVTQAQGEVVGKPGDPGGVV</sequence>
<evidence type="ECO:0000313" key="5">
    <source>
        <dbReference type="EMBL" id="SPE26880.1"/>
    </source>
</evidence>
<evidence type="ECO:0000256" key="3">
    <source>
        <dbReference type="SAM" id="MobiDB-lite"/>
    </source>
</evidence>
<dbReference type="InterPro" id="IPR050595">
    <property type="entry name" value="Bact_response_regulator"/>
</dbReference>
<feature type="domain" description="Response regulatory" evidence="4">
    <location>
        <begin position="9"/>
        <end position="125"/>
    </location>
</feature>
<reference evidence="6" key="1">
    <citation type="submission" date="2018-02" db="EMBL/GenBank/DDBJ databases">
        <authorList>
            <person name="Hausmann B."/>
        </authorList>
    </citation>
    <scope>NUCLEOTIDE SEQUENCE [LARGE SCALE GENOMIC DNA]</scope>
    <source>
        <strain evidence="6">Peat soil MAG SbA5</strain>
    </source>
</reference>
<name>A0A2N9LUG8_9BACT</name>
<dbReference type="Proteomes" id="UP000239735">
    <property type="component" value="Unassembled WGS sequence"/>
</dbReference>
<dbReference type="PANTHER" id="PTHR44591">
    <property type="entry name" value="STRESS RESPONSE REGULATOR PROTEIN 1"/>
    <property type="match status" value="1"/>
</dbReference>
<feature type="modified residue" description="4-aspartylphosphate" evidence="2">
    <location>
        <position position="58"/>
    </location>
</feature>